<dbReference type="GO" id="GO:0004659">
    <property type="term" value="F:prenyltransferase activity"/>
    <property type="evidence" value="ECO:0007669"/>
    <property type="project" value="InterPro"/>
</dbReference>
<evidence type="ECO:0000256" key="1">
    <source>
        <dbReference type="ARBA" id="ARBA00001946"/>
    </source>
</evidence>
<comment type="caution">
    <text evidence="7">The sequence shown here is derived from an EMBL/GenBank/DDBJ whole genome shotgun (WGS) entry which is preliminary data.</text>
</comment>
<keyword evidence="3 6" id="KW-0808">Transferase</keyword>
<dbReference type="SFLD" id="SFLDG01017">
    <property type="entry name" value="Polyprenyl_Transferase_Like"/>
    <property type="match status" value="1"/>
</dbReference>
<evidence type="ECO:0000256" key="2">
    <source>
        <dbReference type="ARBA" id="ARBA00006706"/>
    </source>
</evidence>
<dbReference type="Proteomes" id="UP000546970">
    <property type="component" value="Unassembled WGS sequence"/>
</dbReference>
<proteinExistence type="inferred from homology"/>
<comment type="cofactor">
    <cofactor evidence="1">
        <name>Mg(2+)</name>
        <dbReference type="ChEBI" id="CHEBI:18420"/>
    </cofactor>
</comment>
<evidence type="ECO:0000313" key="7">
    <source>
        <dbReference type="EMBL" id="NMF56362.1"/>
    </source>
</evidence>
<dbReference type="RefSeq" id="WP_169277904.1">
    <property type="nucleotide sequence ID" value="NZ_JABBCP010000007.1"/>
</dbReference>
<dbReference type="PANTHER" id="PTHR12001:SF85">
    <property type="entry name" value="SHORT CHAIN ISOPRENYL DIPHOSPHATE SYNTHASE"/>
    <property type="match status" value="1"/>
</dbReference>
<keyword evidence="5" id="KW-0460">Magnesium</keyword>
<dbReference type="SFLD" id="SFLDS00005">
    <property type="entry name" value="Isoprenoid_Synthase_Type_I"/>
    <property type="match status" value="1"/>
</dbReference>
<dbReference type="CDD" id="cd00685">
    <property type="entry name" value="Trans_IPPS_HT"/>
    <property type="match status" value="1"/>
</dbReference>
<dbReference type="InterPro" id="IPR008949">
    <property type="entry name" value="Isoprenoid_synthase_dom_sf"/>
</dbReference>
<dbReference type="EMBL" id="JABBCP010000007">
    <property type="protein sequence ID" value="NMF56362.1"/>
    <property type="molecule type" value="Genomic_DNA"/>
</dbReference>
<dbReference type="SUPFAM" id="SSF48576">
    <property type="entry name" value="Terpenoid synthases"/>
    <property type="match status" value="1"/>
</dbReference>
<dbReference type="InterPro" id="IPR033749">
    <property type="entry name" value="Polyprenyl_synt_CS"/>
</dbReference>
<comment type="similarity">
    <text evidence="2 6">Belongs to the FPP/GGPP synthase family.</text>
</comment>
<dbReference type="PANTHER" id="PTHR12001">
    <property type="entry name" value="GERANYLGERANYL PYROPHOSPHATE SYNTHASE"/>
    <property type="match status" value="1"/>
</dbReference>
<dbReference type="GO" id="GO:0046872">
    <property type="term" value="F:metal ion binding"/>
    <property type="evidence" value="ECO:0007669"/>
    <property type="project" value="UniProtKB-KW"/>
</dbReference>
<keyword evidence="4" id="KW-0479">Metal-binding</keyword>
<dbReference type="PROSITE" id="PS00723">
    <property type="entry name" value="POLYPRENYL_SYNTHASE_1"/>
    <property type="match status" value="1"/>
</dbReference>
<dbReference type="InterPro" id="IPR000092">
    <property type="entry name" value="Polyprenyl_synt"/>
</dbReference>
<evidence type="ECO:0000256" key="5">
    <source>
        <dbReference type="ARBA" id="ARBA00022842"/>
    </source>
</evidence>
<dbReference type="GO" id="GO:0008299">
    <property type="term" value="P:isoprenoid biosynthetic process"/>
    <property type="evidence" value="ECO:0007669"/>
    <property type="project" value="InterPro"/>
</dbReference>
<dbReference type="Pfam" id="PF00348">
    <property type="entry name" value="polyprenyl_synt"/>
    <property type="match status" value="1"/>
</dbReference>
<sequence length="339" mass="37108">MQSSFTEFLSAHLNEINAYLDTYFRHQTDSADIEQYLYAPLGHYSANAGKRHRPLICMLACRAVGGDWNRAATCAAAIEHFQTGALIHDDIADNGQLRRGEPCLHITEGEGIAINCGDYALMLVSAAVANDPDLDAPLKVRLIQELTAMTARTIEGQALDLGWVRDGRFDLSIEDYLAMATHKTAFYSGATPLACGAIIGGGNEEQISALRTFGLHTGLAFQIQDDLLNLVGKKEARNKDFRCDITEGKRTLVAVHALNYADDASHDELMDILTSGTTDPDRLDRAVQIFERTGAIAYAHSYSLDLTAHAKAALESVELDPQCEDLLLGMADFFVERLN</sequence>
<evidence type="ECO:0000256" key="6">
    <source>
        <dbReference type="RuleBase" id="RU004466"/>
    </source>
</evidence>
<reference evidence="7 8" key="1">
    <citation type="submission" date="2020-04" db="EMBL/GenBank/DDBJ databases">
        <title>Collinsella sp. KGMB02528 nov., an anaerobic actinobacterium isolated from human feces.</title>
        <authorList>
            <person name="Han K.-I."/>
            <person name="Eom M.K."/>
            <person name="Kim J.-S."/>
            <person name="Lee K.C."/>
            <person name="Suh M.K."/>
            <person name="Park S.-H."/>
            <person name="Lee J.H."/>
            <person name="Kang S.W."/>
            <person name="Park J.-E."/>
            <person name="Oh B.S."/>
            <person name="Yu S.Y."/>
            <person name="Choi S.-H."/>
            <person name="Lee D.H."/>
            <person name="Yoon H."/>
            <person name="Kim B.-Y."/>
            <person name="Lee J.H."/>
            <person name="Lee J.-S."/>
        </authorList>
    </citation>
    <scope>NUCLEOTIDE SEQUENCE [LARGE SCALE GENOMIC DNA]</scope>
    <source>
        <strain evidence="7 8">KGMB02528</strain>
    </source>
</reference>
<evidence type="ECO:0000313" key="8">
    <source>
        <dbReference type="Proteomes" id="UP000546970"/>
    </source>
</evidence>
<dbReference type="Gene3D" id="1.10.600.10">
    <property type="entry name" value="Farnesyl Diphosphate Synthase"/>
    <property type="match status" value="1"/>
</dbReference>
<evidence type="ECO:0000256" key="3">
    <source>
        <dbReference type="ARBA" id="ARBA00022679"/>
    </source>
</evidence>
<dbReference type="AlphaFoldDB" id="A0A7X9UDI2"/>
<keyword evidence="8" id="KW-1185">Reference proteome</keyword>
<gene>
    <name evidence="7" type="ORF">HF320_08510</name>
</gene>
<evidence type="ECO:0000256" key="4">
    <source>
        <dbReference type="ARBA" id="ARBA00022723"/>
    </source>
</evidence>
<accession>A0A7X9UDI2</accession>
<organism evidence="7 8">
    <name type="scientific">Collinsella acetigenes</name>
    <dbReference type="NCBI Taxonomy" id="2713419"/>
    <lineage>
        <taxon>Bacteria</taxon>
        <taxon>Bacillati</taxon>
        <taxon>Actinomycetota</taxon>
        <taxon>Coriobacteriia</taxon>
        <taxon>Coriobacteriales</taxon>
        <taxon>Coriobacteriaceae</taxon>
        <taxon>Collinsella</taxon>
    </lineage>
</organism>
<protein>
    <submittedName>
        <fullName evidence="7">Polyprenyl synthetase family protein</fullName>
    </submittedName>
</protein>
<name>A0A7X9UDI2_9ACTN</name>